<accession>A0A8X8WWF2</accession>
<gene>
    <name evidence="1" type="ORF">SASPL_135387</name>
</gene>
<keyword evidence="2" id="KW-1185">Reference proteome</keyword>
<evidence type="ECO:0000313" key="1">
    <source>
        <dbReference type="EMBL" id="KAG6403170.1"/>
    </source>
</evidence>
<organism evidence="1">
    <name type="scientific">Salvia splendens</name>
    <name type="common">Scarlet sage</name>
    <dbReference type="NCBI Taxonomy" id="180675"/>
    <lineage>
        <taxon>Eukaryota</taxon>
        <taxon>Viridiplantae</taxon>
        <taxon>Streptophyta</taxon>
        <taxon>Embryophyta</taxon>
        <taxon>Tracheophyta</taxon>
        <taxon>Spermatophyta</taxon>
        <taxon>Magnoliopsida</taxon>
        <taxon>eudicotyledons</taxon>
        <taxon>Gunneridae</taxon>
        <taxon>Pentapetalae</taxon>
        <taxon>asterids</taxon>
        <taxon>lamiids</taxon>
        <taxon>Lamiales</taxon>
        <taxon>Lamiaceae</taxon>
        <taxon>Nepetoideae</taxon>
        <taxon>Mentheae</taxon>
        <taxon>Salviinae</taxon>
        <taxon>Salvia</taxon>
        <taxon>Salvia subgen. Calosphace</taxon>
        <taxon>core Calosphace</taxon>
    </lineage>
</organism>
<reference evidence="1" key="1">
    <citation type="submission" date="2018-01" db="EMBL/GenBank/DDBJ databases">
        <authorList>
            <person name="Mao J.F."/>
        </authorList>
    </citation>
    <scope>NUCLEOTIDE SEQUENCE</scope>
    <source>
        <strain evidence="1">Huo1</strain>
        <tissue evidence="1">Leaf</tissue>
    </source>
</reference>
<name>A0A8X8WWF2_SALSN</name>
<dbReference type="InterPro" id="IPR037176">
    <property type="entry name" value="Osmotin/thaumatin-like_sf"/>
</dbReference>
<reference evidence="1" key="2">
    <citation type="submission" date="2020-08" db="EMBL/GenBank/DDBJ databases">
        <title>Plant Genome Project.</title>
        <authorList>
            <person name="Zhang R.-G."/>
        </authorList>
    </citation>
    <scope>NUCLEOTIDE SEQUENCE</scope>
    <source>
        <strain evidence="1">Huo1</strain>
        <tissue evidence="1">Leaf</tissue>
    </source>
</reference>
<proteinExistence type="predicted"/>
<dbReference type="Proteomes" id="UP000298416">
    <property type="component" value="Unassembled WGS sequence"/>
</dbReference>
<sequence>MTATTKKTAETFWEKSTLSRSLTKPSCVGLRKSSIATATVFTLINSCSYTIWPGTLSGNGAAVLGAGGLVGPLLGPNGLQLQRRRNRPMRHLRLRRHAKMRRRRRAAGQLGGVHHRRGEGLLRREPRGRVQRGAGRVGVGREWGLPVRRVRGRPQRELPEGAAGGGGRRGVGVQECLRSLWHGWMKDVNMSISY</sequence>
<comment type="caution">
    <text evidence="1">The sequence shown here is derived from an EMBL/GenBank/DDBJ whole genome shotgun (WGS) entry which is preliminary data.</text>
</comment>
<dbReference type="SUPFAM" id="SSF49870">
    <property type="entry name" value="Osmotin, thaumatin-like protein"/>
    <property type="match status" value="1"/>
</dbReference>
<evidence type="ECO:0000313" key="2">
    <source>
        <dbReference type="Proteomes" id="UP000298416"/>
    </source>
</evidence>
<dbReference type="AlphaFoldDB" id="A0A8X8WWF2"/>
<dbReference type="EMBL" id="PNBA02000013">
    <property type="protein sequence ID" value="KAG6403170.1"/>
    <property type="molecule type" value="Genomic_DNA"/>
</dbReference>
<protein>
    <submittedName>
        <fullName evidence="1">Uncharacterized protein</fullName>
    </submittedName>
</protein>